<organism evidence="2 3">
    <name type="scientific">Acetobacter malorum DSM 14337</name>
    <dbReference type="NCBI Taxonomy" id="1307910"/>
    <lineage>
        <taxon>Bacteria</taxon>
        <taxon>Pseudomonadati</taxon>
        <taxon>Pseudomonadota</taxon>
        <taxon>Alphaproteobacteria</taxon>
        <taxon>Acetobacterales</taxon>
        <taxon>Acetobacteraceae</taxon>
        <taxon>Acetobacter</taxon>
    </lineage>
</organism>
<feature type="transmembrane region" description="Helical" evidence="1">
    <location>
        <begin position="24"/>
        <end position="47"/>
    </location>
</feature>
<name>A0ABQ0Q1B7_9PROT</name>
<proteinExistence type="predicted"/>
<evidence type="ECO:0000313" key="3">
    <source>
        <dbReference type="Proteomes" id="UP001065047"/>
    </source>
</evidence>
<dbReference type="RefSeq" id="WP_156476935.1">
    <property type="nucleotide sequence ID" value="NZ_BAPF01000059.1"/>
</dbReference>
<accession>A0ABQ0Q1B7</accession>
<keyword evidence="1" id="KW-1133">Transmembrane helix</keyword>
<keyword evidence="1" id="KW-0472">Membrane</keyword>
<dbReference type="EMBL" id="BAPF01000059">
    <property type="protein sequence ID" value="GBQ86708.1"/>
    <property type="molecule type" value="Genomic_DNA"/>
</dbReference>
<comment type="caution">
    <text evidence="2">The sequence shown here is derived from an EMBL/GenBank/DDBJ whole genome shotgun (WGS) entry which is preliminary data.</text>
</comment>
<protein>
    <submittedName>
        <fullName evidence="2">Uncharacterized protein</fullName>
    </submittedName>
</protein>
<keyword evidence="3" id="KW-1185">Reference proteome</keyword>
<evidence type="ECO:0000313" key="2">
    <source>
        <dbReference type="EMBL" id="GBQ86708.1"/>
    </source>
</evidence>
<dbReference type="Proteomes" id="UP001065047">
    <property type="component" value="Unassembled WGS sequence"/>
</dbReference>
<sequence>MNNNEFTMVRDIPESPAGVHLGRIYLQVSIGLAVSALVAYLAFHLPGIRDVFFRPDHDLTIAGTSVSLLPFLLILVFS</sequence>
<evidence type="ECO:0000256" key="1">
    <source>
        <dbReference type="SAM" id="Phobius"/>
    </source>
</evidence>
<keyword evidence="1" id="KW-0812">Transmembrane</keyword>
<reference evidence="2" key="1">
    <citation type="submission" date="2013-04" db="EMBL/GenBank/DDBJ databases">
        <title>The genome sequencing project of 58 acetic acid bacteria.</title>
        <authorList>
            <person name="Okamoto-Kainuma A."/>
            <person name="Ishikawa M."/>
            <person name="Umino S."/>
            <person name="Koizumi Y."/>
            <person name="Shiwa Y."/>
            <person name="Yoshikawa H."/>
            <person name="Matsutani M."/>
            <person name="Matsushita K."/>
        </authorList>
    </citation>
    <scope>NUCLEOTIDE SEQUENCE</scope>
    <source>
        <strain evidence="2">DSM 14337</strain>
    </source>
</reference>
<feature type="transmembrane region" description="Helical" evidence="1">
    <location>
        <begin position="59"/>
        <end position="77"/>
    </location>
</feature>
<gene>
    <name evidence="2" type="ORF">AA14337_3394</name>
</gene>
<dbReference type="GeneID" id="47230197"/>